<sequence length="219" mass="24631">MLISNHENVAVLSSATRGNRLRPPPPIEEHLIMIKRDSSSYYFPDCRKDANCNCEMCLATCVYSGYGEEFGEKSSAVRDLNGKLRFLQKSLQGIVDVDKISNCSYANSRWEINQTAGLLATGISSRSFTIIFWQSHRVVGWKVSIRSEYMILEYQRSATLENPRLVFSSTSNIEIQGVKNTWQDEARCTGSSLLSRVTKTIISLPNTQPNGLCPIFSFL</sequence>
<accession>A0A7J6DZX9</accession>
<dbReference type="AlphaFoldDB" id="A0A7J6DZX9"/>
<organism evidence="1 2">
    <name type="scientific">Cannabis sativa</name>
    <name type="common">Hemp</name>
    <name type="synonym">Marijuana</name>
    <dbReference type="NCBI Taxonomy" id="3483"/>
    <lineage>
        <taxon>Eukaryota</taxon>
        <taxon>Viridiplantae</taxon>
        <taxon>Streptophyta</taxon>
        <taxon>Embryophyta</taxon>
        <taxon>Tracheophyta</taxon>
        <taxon>Spermatophyta</taxon>
        <taxon>Magnoliopsida</taxon>
        <taxon>eudicotyledons</taxon>
        <taxon>Gunneridae</taxon>
        <taxon>Pentapetalae</taxon>
        <taxon>rosids</taxon>
        <taxon>fabids</taxon>
        <taxon>Rosales</taxon>
        <taxon>Cannabaceae</taxon>
        <taxon>Cannabis</taxon>
    </lineage>
</organism>
<gene>
    <name evidence="1" type="ORF">F8388_024507</name>
</gene>
<evidence type="ECO:0000313" key="1">
    <source>
        <dbReference type="EMBL" id="KAF4351674.1"/>
    </source>
</evidence>
<dbReference type="Proteomes" id="UP000525078">
    <property type="component" value="Unassembled WGS sequence"/>
</dbReference>
<dbReference type="EMBL" id="JAATIP010000332">
    <property type="protein sequence ID" value="KAF4351674.1"/>
    <property type="molecule type" value="Genomic_DNA"/>
</dbReference>
<reference evidence="1 2" key="1">
    <citation type="journal article" date="2020" name="bioRxiv">
        <title>Sequence and annotation of 42 cannabis genomes reveals extensive copy number variation in cannabinoid synthesis and pathogen resistance genes.</title>
        <authorList>
            <person name="Mckernan K.J."/>
            <person name="Helbert Y."/>
            <person name="Kane L.T."/>
            <person name="Ebling H."/>
            <person name="Zhang L."/>
            <person name="Liu B."/>
            <person name="Eaton Z."/>
            <person name="Mclaughlin S."/>
            <person name="Kingan S."/>
            <person name="Baybayan P."/>
            <person name="Concepcion G."/>
            <person name="Jordan M."/>
            <person name="Riva A."/>
            <person name="Barbazuk W."/>
            <person name="Harkins T."/>
        </authorList>
    </citation>
    <scope>NUCLEOTIDE SEQUENCE [LARGE SCALE GENOMIC DNA]</scope>
    <source>
        <strain evidence="2">cv. Jamaican Lion 4</strain>
        <tissue evidence="1">Leaf</tissue>
    </source>
</reference>
<protein>
    <submittedName>
        <fullName evidence="1">Uncharacterized protein</fullName>
    </submittedName>
</protein>
<evidence type="ECO:0000313" key="2">
    <source>
        <dbReference type="Proteomes" id="UP000525078"/>
    </source>
</evidence>
<proteinExistence type="predicted"/>
<name>A0A7J6DZX9_CANSA</name>
<comment type="caution">
    <text evidence="1">The sequence shown here is derived from an EMBL/GenBank/DDBJ whole genome shotgun (WGS) entry which is preliminary data.</text>
</comment>